<dbReference type="Gene3D" id="3.30.70.330">
    <property type="match status" value="3"/>
</dbReference>
<dbReference type="FunFam" id="3.30.70.330:FF:000097">
    <property type="entry name" value="U2 snRNP auxiliary factor large subunit"/>
    <property type="match status" value="1"/>
</dbReference>
<dbReference type="GeneID" id="20810460"/>
<accession>W4GCX5</accession>
<evidence type="ECO:0000256" key="3">
    <source>
        <dbReference type="ARBA" id="ARBA00022737"/>
    </source>
</evidence>
<feature type="compositionally biased region" description="Basic and acidic residues" evidence="8">
    <location>
        <begin position="174"/>
        <end position="203"/>
    </location>
</feature>
<dbReference type="GO" id="GO:0003723">
    <property type="term" value="F:RNA binding"/>
    <property type="evidence" value="ECO:0007669"/>
    <property type="project" value="UniProtKB-UniRule"/>
</dbReference>
<feature type="compositionally biased region" description="Basic residues" evidence="8">
    <location>
        <begin position="161"/>
        <end position="170"/>
    </location>
</feature>
<dbReference type="Pfam" id="PF00076">
    <property type="entry name" value="RRM_1"/>
    <property type="match status" value="1"/>
</dbReference>
<evidence type="ECO:0000259" key="9">
    <source>
        <dbReference type="PROSITE" id="PS50102"/>
    </source>
</evidence>
<proteinExistence type="predicted"/>
<dbReference type="InterPro" id="IPR012677">
    <property type="entry name" value="Nucleotide-bd_a/b_plait_sf"/>
</dbReference>
<keyword evidence="4 7" id="KW-0694">RNA-binding</keyword>
<dbReference type="GO" id="GO:0006397">
    <property type="term" value="P:mRNA processing"/>
    <property type="evidence" value="ECO:0007669"/>
    <property type="project" value="UniProtKB-KW"/>
</dbReference>
<dbReference type="InterPro" id="IPR035979">
    <property type="entry name" value="RBD_domain_sf"/>
</dbReference>
<dbReference type="RefSeq" id="XP_009832635.1">
    <property type="nucleotide sequence ID" value="XM_009834333.1"/>
</dbReference>
<dbReference type="InterPro" id="IPR000504">
    <property type="entry name" value="RRM_dom"/>
</dbReference>
<evidence type="ECO:0000256" key="4">
    <source>
        <dbReference type="ARBA" id="ARBA00022884"/>
    </source>
</evidence>
<dbReference type="SUPFAM" id="SSF54928">
    <property type="entry name" value="RNA-binding domain, RBD"/>
    <property type="match status" value="2"/>
</dbReference>
<feature type="region of interest" description="Disordered" evidence="8">
    <location>
        <begin position="1"/>
        <end position="210"/>
    </location>
</feature>
<evidence type="ECO:0000256" key="6">
    <source>
        <dbReference type="ARBA" id="ARBA00023242"/>
    </source>
</evidence>
<keyword evidence="5" id="KW-0508">mRNA splicing</keyword>
<dbReference type="NCBIfam" id="TIGR01642">
    <property type="entry name" value="U2AF_lg"/>
    <property type="match status" value="1"/>
</dbReference>
<feature type="compositionally biased region" description="Basic and acidic residues" evidence="8">
    <location>
        <begin position="66"/>
        <end position="76"/>
    </location>
</feature>
<dbReference type="InterPro" id="IPR003954">
    <property type="entry name" value="RRM_euk-type"/>
</dbReference>
<dbReference type="OrthoDB" id="272703at2759"/>
<keyword evidence="6" id="KW-0539">Nucleus</keyword>
<dbReference type="PROSITE" id="PS50102">
    <property type="entry name" value="RRM"/>
    <property type="match status" value="2"/>
</dbReference>
<feature type="domain" description="RRM" evidence="9">
    <location>
        <begin position="281"/>
        <end position="362"/>
    </location>
</feature>
<gene>
    <name evidence="10" type="ORF">H257_08464</name>
</gene>
<dbReference type="SMART" id="SM00361">
    <property type="entry name" value="RRM_1"/>
    <property type="match status" value="1"/>
</dbReference>
<dbReference type="InterPro" id="IPR006529">
    <property type="entry name" value="U2AF_lg"/>
</dbReference>
<protein>
    <recommendedName>
        <fullName evidence="9">RRM domain-containing protein</fullName>
    </recommendedName>
</protein>
<feature type="domain" description="RRM" evidence="9">
    <location>
        <begin position="394"/>
        <end position="472"/>
    </location>
</feature>
<dbReference type="VEuPathDB" id="FungiDB:H257_08464"/>
<organism evidence="10">
    <name type="scientific">Aphanomyces astaci</name>
    <name type="common">Crayfish plague agent</name>
    <dbReference type="NCBI Taxonomy" id="112090"/>
    <lineage>
        <taxon>Eukaryota</taxon>
        <taxon>Sar</taxon>
        <taxon>Stramenopiles</taxon>
        <taxon>Oomycota</taxon>
        <taxon>Saprolegniomycetes</taxon>
        <taxon>Saprolegniales</taxon>
        <taxon>Verrucalvaceae</taxon>
        <taxon>Aphanomyces</taxon>
    </lineage>
</organism>
<keyword evidence="2" id="KW-0507">mRNA processing</keyword>
<evidence type="ECO:0000256" key="8">
    <source>
        <dbReference type="SAM" id="MobiDB-lite"/>
    </source>
</evidence>
<dbReference type="CDD" id="cd12230">
    <property type="entry name" value="RRM1_U2AF65"/>
    <property type="match status" value="1"/>
</dbReference>
<name>W4GCX5_APHAT</name>
<feature type="compositionally biased region" description="Basic and acidic residues" evidence="8">
    <location>
        <begin position="134"/>
        <end position="160"/>
    </location>
</feature>
<dbReference type="EMBL" id="KI913132">
    <property type="protein sequence ID" value="ETV77525.1"/>
    <property type="molecule type" value="Genomic_DNA"/>
</dbReference>
<sequence length="602" mass="66265">MAGRGRELTLPAWMRQQQQQEAPVPPPPSVHMHRHDPNIYADASADLPKPSRSSRDDGYGGSTSTRPREEPRRDEYASSSRQDNSRREDISSSSRRDEVPHSSRSRDDAQPPPPSSSSRSSRDDVPRSSHRSSHHESRSDKPRESDRRGSDRGSASDRGSDRRRRDRSRSKGSSSRDPRRDYDEPRSSRSSRGDRKGDFKKMEGFGTLSLSGSGRVRVRRFDILPAGVTQDTAATYAAEVIMQAKLAALSGIVGPASFGPPTNAHMHHLSFGGSQHSRHARRLYVGGFGEITEAEIERFFNEVIDKALGEVQEHGSVVSVYINRERHFAFVELKTIELTTACMELDGITYHGQPLKIRRPNDYNPSAVKETGPIPKLDVNALGIVSTSVSDGPGKIFVGGLPYQLNEEQVKELLQAFGALKSFHLVKELNTNLSKGYGFCEYLDPAITQIACAGLNDMQVGDKILTVRTAQTAGGLFPPQFDPLTGTEPLAVVPSAPLGQPSRVLVLLNMVTPADLSDPEEFQDICDDIRAECEKSGAVQDMVVPRPGEAQYHPSSVCKIFVAFAQLECAEAAANELHGRGFANQTVAVEFMDEAKFTRRDF</sequence>
<evidence type="ECO:0000256" key="1">
    <source>
        <dbReference type="ARBA" id="ARBA00004123"/>
    </source>
</evidence>
<dbReference type="GO" id="GO:0005634">
    <property type="term" value="C:nucleus"/>
    <property type="evidence" value="ECO:0007669"/>
    <property type="project" value="UniProtKB-SubCell"/>
</dbReference>
<evidence type="ECO:0000256" key="2">
    <source>
        <dbReference type="ARBA" id="ARBA00022664"/>
    </source>
</evidence>
<dbReference type="STRING" id="112090.W4GCX5"/>
<dbReference type="GO" id="GO:0008380">
    <property type="term" value="P:RNA splicing"/>
    <property type="evidence" value="ECO:0007669"/>
    <property type="project" value="UniProtKB-KW"/>
</dbReference>
<evidence type="ECO:0000256" key="5">
    <source>
        <dbReference type="ARBA" id="ARBA00023187"/>
    </source>
</evidence>
<keyword evidence="3" id="KW-0677">Repeat</keyword>
<comment type="subcellular location">
    <subcellularLocation>
        <location evidence="1">Nucleus</location>
    </subcellularLocation>
</comment>
<dbReference type="AlphaFoldDB" id="W4GCX5"/>
<dbReference type="PANTHER" id="PTHR23139">
    <property type="entry name" value="RNA-BINDING PROTEIN"/>
    <property type="match status" value="1"/>
</dbReference>
<reference evidence="10" key="1">
    <citation type="submission" date="2013-12" db="EMBL/GenBank/DDBJ databases">
        <title>The Genome Sequence of Aphanomyces astaci APO3.</title>
        <authorList>
            <consortium name="The Broad Institute Genomics Platform"/>
            <person name="Russ C."/>
            <person name="Tyler B."/>
            <person name="van West P."/>
            <person name="Dieguez-Uribeondo J."/>
            <person name="Young S.K."/>
            <person name="Zeng Q."/>
            <person name="Gargeya S."/>
            <person name="Fitzgerald M."/>
            <person name="Abouelleil A."/>
            <person name="Alvarado L."/>
            <person name="Chapman S.B."/>
            <person name="Gainer-Dewar J."/>
            <person name="Goldberg J."/>
            <person name="Griggs A."/>
            <person name="Gujja S."/>
            <person name="Hansen M."/>
            <person name="Howarth C."/>
            <person name="Imamovic A."/>
            <person name="Ireland A."/>
            <person name="Larimer J."/>
            <person name="McCowan C."/>
            <person name="Murphy C."/>
            <person name="Pearson M."/>
            <person name="Poon T.W."/>
            <person name="Priest M."/>
            <person name="Roberts A."/>
            <person name="Saif S."/>
            <person name="Shea T."/>
            <person name="Sykes S."/>
            <person name="Wortman J."/>
            <person name="Nusbaum C."/>
            <person name="Birren B."/>
        </authorList>
    </citation>
    <scope>NUCLEOTIDE SEQUENCE [LARGE SCALE GENOMIC DNA]</scope>
    <source>
        <strain evidence="10">APO3</strain>
    </source>
</reference>
<dbReference type="CDD" id="cd12231">
    <property type="entry name" value="RRM2_U2AF65"/>
    <property type="match status" value="1"/>
</dbReference>
<dbReference type="CDD" id="cd12232">
    <property type="entry name" value="RRM3_U2AF65"/>
    <property type="match status" value="1"/>
</dbReference>
<evidence type="ECO:0000256" key="7">
    <source>
        <dbReference type="PROSITE-ProRule" id="PRU00176"/>
    </source>
</evidence>
<evidence type="ECO:0000313" key="10">
    <source>
        <dbReference type="EMBL" id="ETV77525.1"/>
    </source>
</evidence>
<dbReference type="SMART" id="SM00360">
    <property type="entry name" value="RRM"/>
    <property type="match status" value="3"/>
</dbReference>
<feature type="compositionally biased region" description="Basic and acidic residues" evidence="8">
    <location>
        <begin position="83"/>
        <end position="109"/>
    </location>
</feature>